<dbReference type="Proteomes" id="UP000324550">
    <property type="component" value="Unassembled WGS sequence"/>
</dbReference>
<comment type="caution">
    <text evidence="1">The sequence shown here is derived from an EMBL/GenBank/DDBJ whole genome shotgun (WGS) entry which is preliminary data.</text>
</comment>
<proteinExistence type="predicted"/>
<reference evidence="1 2" key="1">
    <citation type="submission" date="2019-08" db="EMBL/GenBank/DDBJ databases">
        <title>Formosa sediminis sp. nov., isolated from marine sediment.</title>
        <authorList>
            <person name="Cao W.R."/>
        </authorList>
    </citation>
    <scope>NUCLEOTIDE SEQUENCE [LARGE SCALE GENOMIC DNA]</scope>
    <source>
        <strain evidence="1 2">1494</strain>
    </source>
</reference>
<dbReference type="OrthoDB" id="1446281at2"/>
<dbReference type="AlphaFoldDB" id="A0A5D0GCE3"/>
<organism evidence="1 2">
    <name type="scientific">Formosa maritima</name>
    <dbReference type="NCBI Taxonomy" id="2592046"/>
    <lineage>
        <taxon>Bacteria</taxon>
        <taxon>Pseudomonadati</taxon>
        <taxon>Bacteroidota</taxon>
        <taxon>Flavobacteriia</taxon>
        <taxon>Flavobacteriales</taxon>
        <taxon>Flavobacteriaceae</taxon>
        <taxon>Formosa</taxon>
    </lineage>
</organism>
<sequence length="124" mass="14624">MKNWFKNLVSFSLILIYCISLSVSIQNFIINSLFNENQSHDVSVYHSNSKSPTSYLISDLESFENVVIESFINLQTSDYNKQFQIFKHIETYTISKDSQYFYRSKNIHPGLDIEKLLYPFHTFS</sequence>
<protein>
    <submittedName>
        <fullName evidence="1">Uncharacterized protein</fullName>
    </submittedName>
</protein>
<keyword evidence="2" id="KW-1185">Reference proteome</keyword>
<evidence type="ECO:0000313" key="2">
    <source>
        <dbReference type="Proteomes" id="UP000324550"/>
    </source>
</evidence>
<gene>
    <name evidence="1" type="ORF">FVF61_06265</name>
</gene>
<name>A0A5D0GCE3_9FLAO</name>
<dbReference type="RefSeq" id="WP_148454480.1">
    <property type="nucleotide sequence ID" value="NZ_VSFC01000031.1"/>
</dbReference>
<dbReference type="EMBL" id="VSFC01000031">
    <property type="protein sequence ID" value="TYA56340.1"/>
    <property type="molecule type" value="Genomic_DNA"/>
</dbReference>
<evidence type="ECO:0000313" key="1">
    <source>
        <dbReference type="EMBL" id="TYA56340.1"/>
    </source>
</evidence>
<accession>A0A5D0GCE3</accession>